<evidence type="ECO:0000313" key="5">
    <source>
        <dbReference type="Proteomes" id="UP001295423"/>
    </source>
</evidence>
<keyword evidence="5" id="KW-1185">Reference proteome</keyword>
<proteinExistence type="predicted"/>
<feature type="compositionally biased region" description="Polar residues" evidence="1">
    <location>
        <begin position="40"/>
        <end position="60"/>
    </location>
</feature>
<dbReference type="AlphaFoldDB" id="A0AAD2FLP1"/>
<evidence type="ECO:0000256" key="1">
    <source>
        <dbReference type="SAM" id="MobiDB-lite"/>
    </source>
</evidence>
<reference evidence="4" key="1">
    <citation type="submission" date="2023-08" db="EMBL/GenBank/DDBJ databases">
        <authorList>
            <person name="Audoor S."/>
            <person name="Bilcke G."/>
        </authorList>
    </citation>
    <scope>NUCLEOTIDE SEQUENCE</scope>
</reference>
<dbReference type="Proteomes" id="UP001295423">
    <property type="component" value="Unassembled WGS sequence"/>
</dbReference>
<keyword evidence="2" id="KW-0812">Transmembrane</keyword>
<dbReference type="EMBL" id="CAKOGP040001112">
    <property type="protein sequence ID" value="CAJ1942162.1"/>
    <property type="molecule type" value="Genomic_DNA"/>
</dbReference>
<dbReference type="InterPro" id="IPR002130">
    <property type="entry name" value="Cyclophilin-type_PPIase_dom"/>
</dbReference>
<feature type="transmembrane region" description="Helical" evidence="2">
    <location>
        <begin position="199"/>
        <end position="217"/>
    </location>
</feature>
<keyword evidence="2" id="KW-0472">Membrane</keyword>
<feature type="region of interest" description="Disordered" evidence="1">
    <location>
        <begin position="1"/>
        <end position="87"/>
    </location>
</feature>
<organism evidence="4 5">
    <name type="scientific">Cylindrotheca closterium</name>
    <dbReference type="NCBI Taxonomy" id="2856"/>
    <lineage>
        <taxon>Eukaryota</taxon>
        <taxon>Sar</taxon>
        <taxon>Stramenopiles</taxon>
        <taxon>Ochrophyta</taxon>
        <taxon>Bacillariophyta</taxon>
        <taxon>Bacillariophyceae</taxon>
        <taxon>Bacillariophycidae</taxon>
        <taxon>Bacillariales</taxon>
        <taxon>Bacillariaceae</taxon>
        <taxon>Cylindrotheca</taxon>
    </lineage>
</organism>
<feature type="domain" description="PPIase cyclophilin-type" evidence="3">
    <location>
        <begin position="368"/>
        <end position="504"/>
    </location>
</feature>
<evidence type="ECO:0000313" key="4">
    <source>
        <dbReference type="EMBL" id="CAJ1942162.1"/>
    </source>
</evidence>
<gene>
    <name evidence="4" type="ORF">CYCCA115_LOCUS7809</name>
</gene>
<name>A0AAD2FLP1_9STRA</name>
<dbReference type="Pfam" id="PF00160">
    <property type="entry name" value="Pro_isomerase"/>
    <property type="match status" value="1"/>
</dbReference>
<dbReference type="GO" id="GO:0003755">
    <property type="term" value="F:peptidyl-prolyl cis-trans isomerase activity"/>
    <property type="evidence" value="ECO:0007669"/>
    <property type="project" value="InterPro"/>
</dbReference>
<accession>A0AAD2FLP1</accession>
<sequence>MSRNSLSTEDLEKKLPSWVQEIPPSNSSNDIPLMRHCSEDSFTSNESSCSLTLDKSSTHSSQEHQFDWCPSSNRSSDSSNASSSDSVHSIIENLPLHEVPEMEESETSIGSSSPTYFSPHPFRKKLANKDDVLRRWSDSADVSLPTWIESDCSSSSDSSPPTSANTCGLDQILEEEDSGLEEETPRKVFHANPQRERSAFSVAVLIFCAISVIYYYFSRCTLAENLKNSRELLAYTQKLGLQLKIAQKDVELMELELASLDEIDAPATGLEDPSSSEAWTKALADPERMREMITVQRSLKRSQYQSEHLKEIVKETSKADAISTYGAVTKRVRIELAFPDDQDFAQGVGSSHANIEPTVFVIEMAPIDLMPHSVYTFLEMASAGLLDGCSFILNAMHVLKAAPLPYDGTPPSIKAQEFLDKGLESVAFREYSADYPHKQYTVGFAADGSPSFYINTEDNSEIHAGYPCFAKVVSGFETIHRLEASPTRNGLWLEQRVGIKKVTVL</sequence>
<evidence type="ECO:0000259" key="3">
    <source>
        <dbReference type="Pfam" id="PF00160"/>
    </source>
</evidence>
<dbReference type="Gene3D" id="2.40.100.10">
    <property type="entry name" value="Cyclophilin-like"/>
    <property type="match status" value="1"/>
</dbReference>
<dbReference type="InterPro" id="IPR029000">
    <property type="entry name" value="Cyclophilin-like_dom_sf"/>
</dbReference>
<keyword evidence="2" id="KW-1133">Transmembrane helix</keyword>
<evidence type="ECO:0000256" key="2">
    <source>
        <dbReference type="SAM" id="Phobius"/>
    </source>
</evidence>
<feature type="compositionally biased region" description="Low complexity" evidence="1">
    <location>
        <begin position="71"/>
        <end position="86"/>
    </location>
</feature>
<dbReference type="SUPFAM" id="SSF50891">
    <property type="entry name" value="Cyclophilin-like"/>
    <property type="match status" value="1"/>
</dbReference>
<comment type="caution">
    <text evidence="4">The sequence shown here is derived from an EMBL/GenBank/DDBJ whole genome shotgun (WGS) entry which is preliminary data.</text>
</comment>
<protein>
    <recommendedName>
        <fullName evidence="3">PPIase cyclophilin-type domain-containing protein</fullName>
    </recommendedName>
</protein>